<gene>
    <name evidence="1" type="primary">WBGene00275874</name>
</gene>
<reference evidence="1" key="2">
    <citation type="submission" date="2022-06" db="UniProtKB">
        <authorList>
            <consortium name="EnsemblMetazoa"/>
        </authorList>
    </citation>
    <scope>IDENTIFICATION</scope>
    <source>
        <strain evidence="1">PS312</strain>
    </source>
</reference>
<name>A0A2A6B9W9_PRIPA</name>
<evidence type="ECO:0000313" key="1">
    <source>
        <dbReference type="EnsemblMetazoa" id="PPA37505.1"/>
    </source>
</evidence>
<organism evidence="1 2">
    <name type="scientific">Pristionchus pacificus</name>
    <name type="common">Parasitic nematode worm</name>
    <dbReference type="NCBI Taxonomy" id="54126"/>
    <lineage>
        <taxon>Eukaryota</taxon>
        <taxon>Metazoa</taxon>
        <taxon>Ecdysozoa</taxon>
        <taxon>Nematoda</taxon>
        <taxon>Chromadorea</taxon>
        <taxon>Rhabditida</taxon>
        <taxon>Rhabditina</taxon>
        <taxon>Diplogasteromorpha</taxon>
        <taxon>Diplogasteroidea</taxon>
        <taxon>Neodiplogasteridae</taxon>
        <taxon>Pristionchus</taxon>
    </lineage>
</organism>
<keyword evidence="2" id="KW-1185">Reference proteome</keyword>
<dbReference type="Proteomes" id="UP000005239">
    <property type="component" value="Unassembled WGS sequence"/>
</dbReference>
<protein>
    <submittedName>
        <fullName evidence="1">Uncharacterized protein</fullName>
    </submittedName>
</protein>
<sequence>MKRGTDSIITLLGIEAQCNANCSDLLITPSQSMQITLPNSSFLCAHLSLHTNTALLSTPIFLYIILHVDFSLASLPAARRFIAAATVRRIPSSSCASFTSICLCRIRRSSSCNGSLQQGSLRPEGQ</sequence>
<accession>A0A2A6B9W9</accession>
<dbReference type="EnsemblMetazoa" id="PPA37505.1">
    <property type="protein sequence ID" value="PPA37505.1"/>
    <property type="gene ID" value="WBGene00275874"/>
</dbReference>
<dbReference type="AlphaFoldDB" id="A0A2A6B9W9"/>
<proteinExistence type="predicted"/>
<reference evidence="2" key="1">
    <citation type="journal article" date="2008" name="Nat. Genet.">
        <title>The Pristionchus pacificus genome provides a unique perspective on nematode lifestyle and parasitism.</title>
        <authorList>
            <person name="Dieterich C."/>
            <person name="Clifton S.W."/>
            <person name="Schuster L.N."/>
            <person name="Chinwalla A."/>
            <person name="Delehaunty K."/>
            <person name="Dinkelacker I."/>
            <person name="Fulton L."/>
            <person name="Fulton R."/>
            <person name="Godfrey J."/>
            <person name="Minx P."/>
            <person name="Mitreva M."/>
            <person name="Roeseler W."/>
            <person name="Tian H."/>
            <person name="Witte H."/>
            <person name="Yang S.P."/>
            <person name="Wilson R.K."/>
            <person name="Sommer R.J."/>
        </authorList>
    </citation>
    <scope>NUCLEOTIDE SEQUENCE [LARGE SCALE GENOMIC DNA]</scope>
    <source>
        <strain evidence="2">PS312</strain>
    </source>
</reference>
<accession>A0A8R1YVL7</accession>
<evidence type="ECO:0000313" key="2">
    <source>
        <dbReference type="Proteomes" id="UP000005239"/>
    </source>
</evidence>